<organism evidence="3 4">
    <name type="scientific">Candidatus Woesebacteria bacterium GW2011_GWC1_38_13</name>
    <dbReference type="NCBI Taxonomy" id="1618583"/>
    <lineage>
        <taxon>Bacteria</taxon>
        <taxon>Candidatus Woeseibacteriota</taxon>
    </lineage>
</organism>
<dbReference type="GO" id="GO:0003910">
    <property type="term" value="F:DNA ligase (ATP) activity"/>
    <property type="evidence" value="ECO:0007669"/>
    <property type="project" value="UniProtKB-EC"/>
</dbReference>
<dbReference type="Pfam" id="PF04675">
    <property type="entry name" value="DNA_ligase_A_N"/>
    <property type="match status" value="1"/>
</dbReference>
<evidence type="ECO:0000256" key="1">
    <source>
        <dbReference type="ARBA" id="ARBA00022598"/>
    </source>
</evidence>
<dbReference type="Gene3D" id="1.10.3260.10">
    <property type="entry name" value="DNA ligase, ATP-dependent, N-terminal domain"/>
    <property type="match status" value="1"/>
</dbReference>
<dbReference type="EMBL" id="LBUE01000034">
    <property type="protein sequence ID" value="KKQ55019.1"/>
    <property type="molecule type" value="Genomic_DNA"/>
</dbReference>
<dbReference type="InterPro" id="IPR036599">
    <property type="entry name" value="DNA_ligase_N_sf"/>
</dbReference>
<dbReference type="AlphaFoldDB" id="A0A0G0L0T6"/>
<dbReference type="Proteomes" id="UP000034096">
    <property type="component" value="Unassembled WGS sequence"/>
</dbReference>
<evidence type="ECO:0000313" key="4">
    <source>
        <dbReference type="Proteomes" id="UP000034096"/>
    </source>
</evidence>
<evidence type="ECO:0000259" key="2">
    <source>
        <dbReference type="Pfam" id="PF04675"/>
    </source>
</evidence>
<dbReference type="STRING" id="1618583.US75_C0034G0001"/>
<dbReference type="InterPro" id="IPR012308">
    <property type="entry name" value="DNA_ligase_ATP-dep_N"/>
</dbReference>
<keyword evidence="1 3" id="KW-0436">Ligase</keyword>
<reference evidence="3 4" key="1">
    <citation type="journal article" date="2015" name="Nature">
        <title>rRNA introns, odd ribosomes, and small enigmatic genomes across a large radiation of phyla.</title>
        <authorList>
            <person name="Brown C.T."/>
            <person name="Hug L.A."/>
            <person name="Thomas B.C."/>
            <person name="Sharon I."/>
            <person name="Castelle C.J."/>
            <person name="Singh A."/>
            <person name="Wilkins M.J."/>
            <person name="Williams K.H."/>
            <person name="Banfield J.F."/>
        </authorList>
    </citation>
    <scope>NUCLEOTIDE SEQUENCE [LARGE SCALE GENOMIC DNA]</scope>
</reference>
<dbReference type="GO" id="GO:0006281">
    <property type="term" value="P:DNA repair"/>
    <property type="evidence" value="ECO:0007669"/>
    <property type="project" value="InterPro"/>
</dbReference>
<name>A0A0G0L0T6_9BACT</name>
<dbReference type="GO" id="GO:0006310">
    <property type="term" value="P:DNA recombination"/>
    <property type="evidence" value="ECO:0007669"/>
    <property type="project" value="InterPro"/>
</dbReference>
<protein>
    <submittedName>
        <fullName evidence="3">DNA ligase I, ATP-dependent Dnl1, DNA ligase 1</fullName>
        <ecNumber evidence="3">6.5.1.1</ecNumber>
    </submittedName>
</protein>
<dbReference type="EC" id="6.5.1.1" evidence="3"/>
<feature type="domain" description="DNA ligase ATP-dependent N-terminal" evidence="2">
    <location>
        <begin position="2"/>
        <end position="55"/>
    </location>
</feature>
<feature type="non-terminal residue" evidence="3">
    <location>
        <position position="57"/>
    </location>
</feature>
<accession>A0A0G0L0T6</accession>
<gene>
    <name evidence="3" type="ORF">US75_C0034G0001</name>
</gene>
<comment type="caution">
    <text evidence="3">The sequence shown here is derived from an EMBL/GenBank/DDBJ whole genome shotgun (WGS) entry which is preliminary data.</text>
</comment>
<evidence type="ECO:0000313" key="3">
    <source>
        <dbReference type="EMBL" id="KKQ55019.1"/>
    </source>
</evidence>
<proteinExistence type="predicted"/>
<dbReference type="SUPFAM" id="SSF117018">
    <property type="entry name" value="ATP-dependent DNA ligase DNA-binding domain"/>
    <property type="match status" value="1"/>
</dbReference>
<sequence length="57" mass="6528">MTFSELAKYLERLEATPSRLEITRILAELFKKAEVEEIDKIVYLVLGTLAPNYKGIV</sequence>
<dbReference type="GO" id="GO:0003677">
    <property type="term" value="F:DNA binding"/>
    <property type="evidence" value="ECO:0007669"/>
    <property type="project" value="InterPro"/>
</dbReference>